<name>A0A956RNK5_UNCEI</name>
<dbReference type="NCBIfam" id="NF008868">
    <property type="entry name" value="PRK11903.1"/>
    <property type="match status" value="1"/>
</dbReference>
<proteinExistence type="predicted"/>
<dbReference type="InterPro" id="IPR016161">
    <property type="entry name" value="Ald_DH/histidinol_DH"/>
</dbReference>
<dbReference type="GO" id="GO:0016620">
    <property type="term" value="F:oxidoreductase activity, acting on the aldehyde or oxo group of donors, NAD or NADP as acceptor"/>
    <property type="evidence" value="ECO:0007669"/>
    <property type="project" value="InterPro"/>
</dbReference>
<evidence type="ECO:0000256" key="1">
    <source>
        <dbReference type="ARBA" id="ARBA00023002"/>
    </source>
</evidence>
<sequence>METLESFVNGAWHRASSGHATLQDPCTEEAIAQVSSQGIDFAKALDHARTVGGANLRAMTFAQRGELLMRMSKAITDAREDLLDVSIRNTGVTRKDAKFDIDGASGVLAYYAYQAKELGDRKLLIDGEGTQLGRSARFWGQHAWVPLRGVAVLINAFNFPAWGFAEKTACAFLAGVPVLTKPATSSALVTERCVRRLVESAGIPEGAFSFVAGSLGDGLDHLGAQDVLAFTRSASTGLSLRRRENLLATSARVKIEADSLNAAVLAPDVEEGSETWNLFLRDVAREITQKTGQKCTAVRRIFVPEAQASLVRDELAARLSETVTGNPLDDSVTMGPLATAAQLEDFVAGIAKLTSSGAELVSGNGTRIDGVGAAAGKGYFVGPTLLFAGDPDRAEIVHTHEVFGPAATILPYDGGATRAAELVARGGGSLVSSIYSDDEAWLAELLPHAAAWNGRLYLGSAKMAEQAMGSGLALPQSKHGGPGRAGGGEEMGMLRGLGLYMQRVALQGSRAMIDRLLS</sequence>
<evidence type="ECO:0000259" key="2">
    <source>
        <dbReference type="Pfam" id="PF00171"/>
    </source>
</evidence>
<reference evidence="3" key="1">
    <citation type="submission" date="2020-04" db="EMBL/GenBank/DDBJ databases">
        <authorList>
            <person name="Zhang T."/>
        </authorList>
    </citation>
    <scope>NUCLEOTIDE SEQUENCE</scope>
    <source>
        <strain evidence="3">HKST-UBA01</strain>
    </source>
</reference>
<accession>A0A956RNK5</accession>
<dbReference type="Pfam" id="PF00171">
    <property type="entry name" value="Aldedh"/>
    <property type="match status" value="1"/>
</dbReference>
<gene>
    <name evidence="3" type="ORF">KC729_05820</name>
</gene>
<dbReference type="EMBL" id="JAGQHR010000122">
    <property type="protein sequence ID" value="MCA9727183.1"/>
    <property type="molecule type" value="Genomic_DNA"/>
</dbReference>
<feature type="domain" description="Aldehyde dehydrogenase" evidence="2">
    <location>
        <begin position="12"/>
        <end position="440"/>
    </location>
</feature>
<dbReference type="InterPro" id="IPR016163">
    <property type="entry name" value="Ald_DH_C"/>
</dbReference>
<dbReference type="InterPro" id="IPR016162">
    <property type="entry name" value="Ald_DH_N"/>
</dbReference>
<dbReference type="Proteomes" id="UP000697710">
    <property type="component" value="Unassembled WGS sequence"/>
</dbReference>
<keyword evidence="1" id="KW-0560">Oxidoreductase</keyword>
<dbReference type="PANTHER" id="PTHR43111">
    <property type="entry name" value="ALDEHYDE DEHYDROGENASE B-RELATED"/>
    <property type="match status" value="1"/>
</dbReference>
<evidence type="ECO:0000313" key="3">
    <source>
        <dbReference type="EMBL" id="MCA9727183.1"/>
    </source>
</evidence>
<dbReference type="Gene3D" id="3.40.309.10">
    <property type="entry name" value="Aldehyde Dehydrogenase, Chain A, domain 2"/>
    <property type="match status" value="1"/>
</dbReference>
<dbReference type="InterPro" id="IPR015590">
    <property type="entry name" value="Aldehyde_DH_dom"/>
</dbReference>
<dbReference type="SUPFAM" id="SSF53720">
    <property type="entry name" value="ALDH-like"/>
    <property type="match status" value="1"/>
</dbReference>
<evidence type="ECO:0000313" key="4">
    <source>
        <dbReference type="Proteomes" id="UP000697710"/>
    </source>
</evidence>
<dbReference type="Gene3D" id="3.40.605.10">
    <property type="entry name" value="Aldehyde Dehydrogenase, Chain A, domain 1"/>
    <property type="match status" value="1"/>
</dbReference>
<dbReference type="PANTHER" id="PTHR43111:SF1">
    <property type="entry name" value="ALDEHYDE DEHYDROGENASE B-RELATED"/>
    <property type="match status" value="1"/>
</dbReference>
<organism evidence="3 4">
    <name type="scientific">Eiseniibacteriota bacterium</name>
    <dbReference type="NCBI Taxonomy" id="2212470"/>
    <lineage>
        <taxon>Bacteria</taxon>
        <taxon>Candidatus Eiseniibacteriota</taxon>
    </lineage>
</organism>
<comment type="caution">
    <text evidence="3">The sequence shown here is derived from an EMBL/GenBank/DDBJ whole genome shotgun (WGS) entry which is preliminary data.</text>
</comment>
<protein>
    <submittedName>
        <fullName evidence="3">3,4-dehydroadipyl-CoA semialdehyde dehydrogenase</fullName>
    </submittedName>
</protein>
<dbReference type="AlphaFoldDB" id="A0A956RNK5"/>
<reference evidence="3" key="2">
    <citation type="journal article" date="2021" name="Microbiome">
        <title>Successional dynamics and alternative stable states in a saline activated sludge microbial community over 9 years.</title>
        <authorList>
            <person name="Wang Y."/>
            <person name="Ye J."/>
            <person name="Ju F."/>
            <person name="Liu L."/>
            <person name="Boyd J.A."/>
            <person name="Deng Y."/>
            <person name="Parks D.H."/>
            <person name="Jiang X."/>
            <person name="Yin X."/>
            <person name="Woodcroft B.J."/>
            <person name="Tyson G.W."/>
            <person name="Hugenholtz P."/>
            <person name="Polz M.F."/>
            <person name="Zhang T."/>
        </authorList>
    </citation>
    <scope>NUCLEOTIDE SEQUENCE</scope>
    <source>
        <strain evidence="3">HKST-UBA01</strain>
    </source>
</reference>